<reference evidence="1 2" key="1">
    <citation type="submission" date="2017-03" db="EMBL/GenBank/DDBJ databases">
        <title>Whole genome sequences of fourteen strains of Bradyrhizobium canariense and one strain of Bradyrhizobium japonicum isolated from Lupinus (Papilionoideae: Genisteae) species in Algeria.</title>
        <authorList>
            <person name="Crovadore J."/>
            <person name="Chekireb D."/>
            <person name="Brachmann A."/>
            <person name="Chablais R."/>
            <person name="Cochard B."/>
            <person name="Lefort F."/>
        </authorList>
    </citation>
    <scope>NUCLEOTIDE SEQUENCE [LARGE SCALE GENOMIC DNA]</scope>
    <source>
        <strain evidence="1 2">UBMA197</strain>
    </source>
</reference>
<organism evidence="1 2">
    <name type="scientific">Bradyrhizobium japonicum</name>
    <dbReference type="NCBI Taxonomy" id="375"/>
    <lineage>
        <taxon>Bacteria</taxon>
        <taxon>Pseudomonadati</taxon>
        <taxon>Pseudomonadota</taxon>
        <taxon>Alphaproteobacteria</taxon>
        <taxon>Hyphomicrobiales</taxon>
        <taxon>Nitrobacteraceae</taxon>
        <taxon>Bradyrhizobium</taxon>
    </lineage>
</organism>
<dbReference type="AlphaFoldDB" id="A0A1Y2JRJ8"/>
<dbReference type="EMBL" id="NAFL01000235">
    <property type="protein sequence ID" value="OSJ34151.1"/>
    <property type="molecule type" value="Genomic_DNA"/>
</dbReference>
<evidence type="ECO:0000313" key="1">
    <source>
        <dbReference type="EMBL" id="OSJ34151.1"/>
    </source>
</evidence>
<accession>A0A1Y2JRJ8</accession>
<comment type="caution">
    <text evidence="1">The sequence shown here is derived from an EMBL/GenBank/DDBJ whole genome shotgun (WGS) entry which is preliminary data.</text>
</comment>
<name>A0A1Y2JRJ8_BRAJP</name>
<dbReference type="Proteomes" id="UP000193335">
    <property type="component" value="Unassembled WGS sequence"/>
</dbReference>
<proteinExistence type="predicted"/>
<evidence type="ECO:0000313" key="2">
    <source>
        <dbReference type="Proteomes" id="UP000193335"/>
    </source>
</evidence>
<sequence>MGARWSRKYCWTASIGLSAFSQSSDSRRHVDAREGANIKSADQFKLAITGKIRMEARHQGVVPCG</sequence>
<protein>
    <submittedName>
        <fullName evidence="1">Uncharacterized protein</fullName>
    </submittedName>
</protein>
<gene>
    <name evidence="1" type="ORF">BSZ19_13400</name>
</gene>